<name>A0A7K4MXA4_9ARCH</name>
<dbReference type="PANTHER" id="PTHR43011:SF1">
    <property type="entry name" value="IRON-SULFUR CLUSTER ASSEMBLY 2 HOMOLOG, MITOCHONDRIAL"/>
    <property type="match status" value="1"/>
</dbReference>
<dbReference type="SUPFAM" id="SSF89360">
    <property type="entry name" value="HesB-like domain"/>
    <property type="match status" value="1"/>
</dbReference>
<accession>A0A7K4MXA4</accession>
<reference evidence="2 3" key="1">
    <citation type="journal article" date="2019" name="Environ. Microbiol.">
        <title>Genomics insights into ecotype formation of ammonia-oxidizing archaea in the deep ocean.</title>
        <authorList>
            <person name="Wang Y."/>
            <person name="Huang J.M."/>
            <person name="Cui G.J."/>
            <person name="Nunoura T."/>
            <person name="Takaki Y."/>
            <person name="Li W.L."/>
            <person name="Li J."/>
            <person name="Gao Z.M."/>
            <person name="Takai K."/>
            <person name="Zhang A.Q."/>
            <person name="Stepanauskas R."/>
        </authorList>
    </citation>
    <scope>NUCLEOTIDE SEQUENCE [LARGE SCALE GENOMIC DNA]</scope>
    <source>
        <strain evidence="2 3">L15a</strain>
    </source>
</reference>
<dbReference type="NCBIfam" id="TIGR00049">
    <property type="entry name" value="iron-sulfur cluster assembly accessory protein"/>
    <property type="match status" value="1"/>
</dbReference>
<organism evidence="2 3">
    <name type="scientific">Marine Group I thaumarchaeote</name>
    <dbReference type="NCBI Taxonomy" id="2511932"/>
    <lineage>
        <taxon>Archaea</taxon>
        <taxon>Nitrososphaerota</taxon>
        <taxon>Marine Group I</taxon>
    </lineage>
</organism>
<dbReference type="GO" id="GO:0051539">
    <property type="term" value="F:4 iron, 4 sulfur cluster binding"/>
    <property type="evidence" value="ECO:0007669"/>
    <property type="project" value="TreeGrafter"/>
</dbReference>
<dbReference type="Proteomes" id="UP000575480">
    <property type="component" value="Unassembled WGS sequence"/>
</dbReference>
<dbReference type="GO" id="GO:0051537">
    <property type="term" value="F:2 iron, 2 sulfur cluster binding"/>
    <property type="evidence" value="ECO:0007669"/>
    <property type="project" value="TreeGrafter"/>
</dbReference>
<feature type="domain" description="Core" evidence="1">
    <location>
        <begin position="2"/>
        <end position="103"/>
    </location>
</feature>
<evidence type="ECO:0000313" key="2">
    <source>
        <dbReference type="EMBL" id="NWJ57874.1"/>
    </source>
</evidence>
<gene>
    <name evidence="2" type="ORF">HX858_09055</name>
</gene>
<dbReference type="EMBL" id="JACATH010000022">
    <property type="protein sequence ID" value="NWJ57874.1"/>
    <property type="molecule type" value="Genomic_DNA"/>
</dbReference>
<dbReference type="InterPro" id="IPR035903">
    <property type="entry name" value="HesB-like_dom_sf"/>
</dbReference>
<dbReference type="InterPro" id="IPR016092">
    <property type="entry name" value="ATAP"/>
</dbReference>
<proteinExistence type="predicted"/>
<dbReference type="GO" id="GO:0016226">
    <property type="term" value="P:iron-sulfur cluster assembly"/>
    <property type="evidence" value="ECO:0007669"/>
    <property type="project" value="InterPro"/>
</dbReference>
<evidence type="ECO:0000259" key="1">
    <source>
        <dbReference type="Pfam" id="PF01521"/>
    </source>
</evidence>
<dbReference type="PANTHER" id="PTHR43011">
    <property type="entry name" value="IRON-SULFUR CLUSTER ASSEMBLY 2 HOMOLOG, MITOCHONDRIAL"/>
    <property type="match status" value="1"/>
</dbReference>
<protein>
    <submittedName>
        <fullName evidence="2">Iron-sulfur cluster assembly accessory protein</fullName>
    </submittedName>
</protein>
<dbReference type="Pfam" id="PF01521">
    <property type="entry name" value="Fe-S_biosyn"/>
    <property type="match status" value="1"/>
</dbReference>
<sequence>MIYLTEDCAEILSEAMRQTENPPPEYVRFGVKGGGCSGFTYTIDFDKQQRKFDLLFESCGINVLVDKKSHLYIKETTIGWSNELQDKGFKFDNPHAKGACGCRTSFQIDMEKITKNSPKWMEQQK</sequence>
<evidence type="ECO:0000313" key="3">
    <source>
        <dbReference type="Proteomes" id="UP000575480"/>
    </source>
</evidence>
<dbReference type="AlphaFoldDB" id="A0A7K4MXA4"/>
<dbReference type="GO" id="GO:0005506">
    <property type="term" value="F:iron ion binding"/>
    <property type="evidence" value="ECO:0007669"/>
    <property type="project" value="TreeGrafter"/>
</dbReference>
<comment type="caution">
    <text evidence="2">The sequence shown here is derived from an EMBL/GenBank/DDBJ whole genome shotgun (WGS) entry which is preliminary data.</text>
</comment>
<dbReference type="Gene3D" id="2.60.300.12">
    <property type="entry name" value="HesB-like domain"/>
    <property type="match status" value="1"/>
</dbReference>
<dbReference type="InterPro" id="IPR000361">
    <property type="entry name" value="ATAP_core_dom"/>
</dbReference>